<keyword evidence="7" id="KW-1133">Transmembrane helix</keyword>
<dbReference type="Proteomes" id="UP001595384">
    <property type="component" value="Unassembled WGS sequence"/>
</dbReference>
<dbReference type="RefSeq" id="WP_123016391.1">
    <property type="nucleotide sequence ID" value="NZ_AP024911.1"/>
</dbReference>
<feature type="transmembrane region" description="Helical" evidence="7">
    <location>
        <begin position="21"/>
        <end position="42"/>
    </location>
</feature>
<dbReference type="InterPro" id="IPR004635">
    <property type="entry name" value="Pept_S49_SppA"/>
</dbReference>
<comment type="similarity">
    <text evidence="2">Belongs to the peptidase S49 family.</text>
</comment>
<name>A0ABV7C8B3_9VIBR</name>
<dbReference type="EC" id="3.4.21.-" evidence="9"/>
<evidence type="ECO:0000256" key="3">
    <source>
        <dbReference type="ARBA" id="ARBA00022670"/>
    </source>
</evidence>
<evidence type="ECO:0000256" key="7">
    <source>
        <dbReference type="SAM" id="Phobius"/>
    </source>
</evidence>
<proteinExistence type="inferred from homology"/>
<keyword evidence="5" id="KW-0720">Serine protease</keyword>
<organism evidence="9 10">
    <name type="scientific">Vibrio zhugei</name>
    <dbReference type="NCBI Taxonomy" id="2479546"/>
    <lineage>
        <taxon>Bacteria</taxon>
        <taxon>Pseudomonadati</taxon>
        <taxon>Pseudomonadota</taxon>
        <taxon>Gammaproteobacteria</taxon>
        <taxon>Vibrionales</taxon>
        <taxon>Vibrionaceae</taxon>
        <taxon>Vibrio</taxon>
    </lineage>
</organism>
<evidence type="ECO:0000256" key="6">
    <source>
        <dbReference type="ARBA" id="ARBA00023136"/>
    </source>
</evidence>
<dbReference type="EMBL" id="JBHRSE010000039">
    <property type="protein sequence ID" value="MFC3023399.1"/>
    <property type="molecule type" value="Genomic_DNA"/>
</dbReference>
<dbReference type="InterPro" id="IPR029045">
    <property type="entry name" value="ClpP/crotonase-like_dom_sf"/>
</dbReference>
<dbReference type="NCBIfam" id="TIGR00705">
    <property type="entry name" value="SppA_67K"/>
    <property type="match status" value="1"/>
</dbReference>
<dbReference type="PANTHER" id="PTHR33209">
    <property type="entry name" value="PROTEASE 4"/>
    <property type="match status" value="1"/>
</dbReference>
<dbReference type="PANTHER" id="PTHR33209:SF1">
    <property type="entry name" value="PEPTIDASE S49 DOMAIN-CONTAINING PROTEIN"/>
    <property type="match status" value="1"/>
</dbReference>
<dbReference type="Gene3D" id="6.20.330.10">
    <property type="match status" value="1"/>
</dbReference>
<keyword evidence="4 9" id="KW-0378">Hydrolase</keyword>
<evidence type="ECO:0000259" key="8">
    <source>
        <dbReference type="Pfam" id="PF01343"/>
    </source>
</evidence>
<feature type="domain" description="Peptidase S49" evidence="8">
    <location>
        <begin position="136"/>
        <end position="293"/>
    </location>
</feature>
<dbReference type="CDD" id="cd07023">
    <property type="entry name" value="S49_Sppa_N_C"/>
    <property type="match status" value="1"/>
</dbReference>
<dbReference type="InterPro" id="IPR004634">
    <property type="entry name" value="Pept_S49_pIV"/>
</dbReference>
<gene>
    <name evidence="9" type="primary">sppA</name>
    <name evidence="9" type="ORF">ACFODT_06150</name>
</gene>
<comment type="subcellular location">
    <subcellularLocation>
        <location evidence="1">Membrane</location>
    </subcellularLocation>
</comment>
<dbReference type="Pfam" id="PF01343">
    <property type="entry name" value="Peptidase_S49"/>
    <property type="match status" value="2"/>
</dbReference>
<evidence type="ECO:0000256" key="4">
    <source>
        <dbReference type="ARBA" id="ARBA00022801"/>
    </source>
</evidence>
<dbReference type="InterPro" id="IPR047217">
    <property type="entry name" value="S49_SppA_67K_type_N"/>
</dbReference>
<protein>
    <submittedName>
        <fullName evidence="9">Signal peptide peptidase SppA</fullName>
        <ecNumber evidence="9">3.4.21.-</ecNumber>
    </submittedName>
</protein>
<evidence type="ECO:0000256" key="5">
    <source>
        <dbReference type="ARBA" id="ARBA00022825"/>
    </source>
</evidence>
<dbReference type="PIRSF" id="PIRSF001217">
    <property type="entry name" value="Protease_4_SppA"/>
    <property type="match status" value="1"/>
</dbReference>
<dbReference type="CDD" id="cd07018">
    <property type="entry name" value="S49_SppA_67K_type"/>
    <property type="match status" value="1"/>
</dbReference>
<dbReference type="NCBIfam" id="TIGR00706">
    <property type="entry name" value="SppA_dom"/>
    <property type="match status" value="1"/>
</dbReference>
<dbReference type="Gene3D" id="3.90.226.10">
    <property type="entry name" value="2-enoyl-CoA Hydratase, Chain A, domain 1"/>
    <property type="match status" value="3"/>
</dbReference>
<evidence type="ECO:0000313" key="10">
    <source>
        <dbReference type="Proteomes" id="UP001595384"/>
    </source>
</evidence>
<dbReference type="GO" id="GO:0016787">
    <property type="term" value="F:hydrolase activity"/>
    <property type="evidence" value="ECO:0007669"/>
    <property type="project" value="UniProtKB-KW"/>
</dbReference>
<accession>A0ABV7C8B3</accession>
<evidence type="ECO:0000256" key="1">
    <source>
        <dbReference type="ARBA" id="ARBA00004370"/>
    </source>
</evidence>
<keyword evidence="6 7" id="KW-0472">Membrane</keyword>
<keyword evidence="10" id="KW-1185">Reference proteome</keyword>
<reference evidence="10" key="1">
    <citation type="journal article" date="2019" name="Int. J. Syst. Evol. Microbiol.">
        <title>The Global Catalogue of Microorganisms (GCM) 10K type strain sequencing project: providing services to taxonomists for standard genome sequencing and annotation.</title>
        <authorList>
            <consortium name="The Broad Institute Genomics Platform"/>
            <consortium name="The Broad Institute Genome Sequencing Center for Infectious Disease"/>
            <person name="Wu L."/>
            <person name="Ma J."/>
        </authorList>
    </citation>
    <scope>NUCLEOTIDE SEQUENCE [LARGE SCALE GENOMIC DNA]</scope>
    <source>
        <strain evidence="10">KCTC 62784</strain>
    </source>
</reference>
<evidence type="ECO:0000256" key="2">
    <source>
        <dbReference type="ARBA" id="ARBA00008683"/>
    </source>
</evidence>
<sequence>MKTLFGYLGKVIKGVWKVITFLRVALLNILFIMLAVGIWFSLSDSTPQENNQPSALVLNLNGPIVEKSSYLTPLDSFKESALGDDIPKENVLFDIVHTIRHAKTDPNITGLVLSLQDMPNTSLTKLRYIAKAINEFKTSGKPVFATGDFYSQSQYYLASYADKVYLSPEGSVLLKGYSAYGLYMKDFLNKIDVNAHIFRVGTYKSAVEPFMRNDMSPAAREAATRWLSQLWGAYTDDVAANRHIDASVLRPNMQEFLKEFKQSKGSLADLSLRLGLVDKLTSRHQVRTLLAKQFGSDGKDGYHAIGYYQYKDALPAELPKAKNDIAVIVASGEIKDGKESTGVVGGDTLAAQLRDARNDPHVKAVILRVDSPGGSAFASEVVREELTTLKAAGKPVVVSMSSLAASGGYWISMAADKIIAQPTTLTGSIGIFSVIPTFEKGLAKWGITTDGVGTTPFAGEGVTSGLSDGAKQAMQLAIDHGYHRFISLVGQYRHMSNQQVDKIAQGHVWTGQDAVKNGLVDQLGDFDDAVDAAAQLAKLKHYNVRWVEEPLTPAQELFKGLMSEAHASFGVDLSSLLPEALQPAAKQLSSTAELLSHFNDPKGEYAYCLPCQVK</sequence>
<keyword evidence="7" id="KW-0812">Transmembrane</keyword>
<dbReference type="SUPFAM" id="SSF52096">
    <property type="entry name" value="ClpP/crotonase"/>
    <property type="match status" value="2"/>
</dbReference>
<dbReference type="InterPro" id="IPR002142">
    <property type="entry name" value="Peptidase_S49"/>
</dbReference>
<evidence type="ECO:0000313" key="9">
    <source>
        <dbReference type="EMBL" id="MFC3023399.1"/>
    </source>
</evidence>
<comment type="caution">
    <text evidence="9">The sequence shown here is derived from an EMBL/GenBank/DDBJ whole genome shotgun (WGS) entry which is preliminary data.</text>
</comment>
<feature type="domain" description="Peptidase S49" evidence="8">
    <location>
        <begin position="390"/>
        <end position="540"/>
    </location>
</feature>
<dbReference type="InterPro" id="IPR047272">
    <property type="entry name" value="S49_SppA_C"/>
</dbReference>
<keyword evidence="3" id="KW-0645">Protease</keyword>